<comment type="caution">
    <text evidence="8">The sequence shown here is derived from an EMBL/GenBank/DDBJ whole genome shotgun (WGS) entry which is preliminary data.</text>
</comment>
<dbReference type="SUPFAM" id="SSF56281">
    <property type="entry name" value="Metallo-hydrolase/oxidoreductase"/>
    <property type="match status" value="1"/>
</dbReference>
<dbReference type="InterPro" id="IPR035681">
    <property type="entry name" value="ComA-like_MBL"/>
</dbReference>
<dbReference type="Pfam" id="PF13567">
    <property type="entry name" value="DUF4131"/>
    <property type="match status" value="1"/>
</dbReference>
<dbReference type="NCBIfam" id="TIGR00360">
    <property type="entry name" value="ComEC_N-term"/>
    <property type="match status" value="1"/>
</dbReference>
<feature type="domain" description="Metallo-beta-lactamase" evidence="7">
    <location>
        <begin position="500"/>
        <end position="683"/>
    </location>
</feature>
<evidence type="ECO:0000256" key="3">
    <source>
        <dbReference type="ARBA" id="ARBA00022692"/>
    </source>
</evidence>
<sequence length="747" mass="82963">MKSFCIGVLAGSLLSLFLPIVPPFFSVFLLIPVILILLQYSGLFYAGIVAFFISFIWQFTAYQNARHDLLVSAHSLTGVITDTPKHYAEYSQFKLKLDDGAAAGYYVTLNWSHAPDALHQGQRWQLHARLKPVAGVANPAGVNKETAALLEQVVAQGSVVTSPAPQLLSQQQNIRSRWLSDVTAAVQPLQTAPLLLALTMGERQFSAPLWLGLQLSGLAHLVAISGLHVGLVFGWGMLLVRLLPWPILYLHWRRPAGIICGLILALSYAWLAGFAIPTIRAAVALLLLSAALLQRKSLNYLSFWLLLAAVLLLAQPLFVLSKSFWLSMLAVAVIFFVLWRWPLPATTWLGRVKMLFVFHLVLTLFMSLLSVLMFDGSTALSLLSNLLFVPWCSLLAIPVLLLCLLAELSGLPGSELLWQLCDMLFQPLMWWLHWCAAHGRWWVLPDLPLLLVLAVTLLCVLKLLIKTPVLSYLALILLLPVLHQVTRAASWQLHMIDVGQGLAVLLQHGEHGLLYDAGPRYGEYSATSAQVLPYLRQRGIRKLDYLILSHDDSDHTGNWLLLKQAFPDVKIYSDIPDVSPAQPCKQLPAYFFQAQLRVLHSGGSGSKNNSSCVVMLSVHGWNILLPGDISQSIELDLLKKYPALNANVLVLAHHGSHSSSHYRFIHQLSPQLALNSASLYNRHNHPAEQVQQRLSMLGVPLFNTANSGALTLNISPARLDLTEYRTQRIPFWQQKPSTNAETLVTTR</sequence>
<dbReference type="InterPro" id="IPR025405">
    <property type="entry name" value="DUF4131"/>
</dbReference>
<dbReference type="NCBIfam" id="TIGR00361">
    <property type="entry name" value="ComEC_Rec2"/>
    <property type="match status" value="1"/>
</dbReference>
<dbReference type="PANTHER" id="PTHR30619">
    <property type="entry name" value="DNA INTERNALIZATION/COMPETENCE PROTEIN COMEC/REC2"/>
    <property type="match status" value="1"/>
</dbReference>
<evidence type="ECO:0000256" key="6">
    <source>
        <dbReference type="SAM" id="Phobius"/>
    </source>
</evidence>
<organism evidence="8 9">
    <name type="scientific">Rheinheimera aquimaris</name>
    <dbReference type="NCBI Taxonomy" id="412437"/>
    <lineage>
        <taxon>Bacteria</taxon>
        <taxon>Pseudomonadati</taxon>
        <taxon>Pseudomonadota</taxon>
        <taxon>Gammaproteobacteria</taxon>
        <taxon>Chromatiales</taxon>
        <taxon>Chromatiaceae</taxon>
        <taxon>Rheinheimera</taxon>
    </lineage>
</organism>
<feature type="transmembrane region" description="Helical" evidence="6">
    <location>
        <begin position="472"/>
        <end position="491"/>
    </location>
</feature>
<dbReference type="InterPro" id="IPR004797">
    <property type="entry name" value="Competence_ComEC/Rec2"/>
</dbReference>
<evidence type="ECO:0000313" key="8">
    <source>
        <dbReference type="EMBL" id="GAA0540835.1"/>
    </source>
</evidence>
<evidence type="ECO:0000313" key="9">
    <source>
        <dbReference type="Proteomes" id="UP001501169"/>
    </source>
</evidence>
<feature type="transmembrane region" description="Helical" evidence="6">
    <location>
        <begin position="420"/>
        <end position="441"/>
    </location>
</feature>
<feature type="transmembrane region" description="Helical" evidence="6">
    <location>
        <begin position="218"/>
        <end position="240"/>
    </location>
</feature>
<comment type="subcellular location">
    <subcellularLocation>
        <location evidence="1">Cell membrane</location>
        <topology evidence="1">Multi-pass membrane protein</topology>
    </subcellularLocation>
</comment>
<reference evidence="8 9" key="1">
    <citation type="journal article" date="2019" name="Int. J. Syst. Evol. Microbiol.">
        <title>The Global Catalogue of Microorganisms (GCM) 10K type strain sequencing project: providing services to taxonomists for standard genome sequencing and annotation.</title>
        <authorList>
            <consortium name="The Broad Institute Genomics Platform"/>
            <consortium name="The Broad Institute Genome Sequencing Center for Infectious Disease"/>
            <person name="Wu L."/>
            <person name="Ma J."/>
        </authorList>
    </citation>
    <scope>NUCLEOTIDE SEQUENCE [LARGE SCALE GENOMIC DNA]</scope>
    <source>
        <strain evidence="8 9">JCM 14331</strain>
    </source>
</reference>
<feature type="transmembrane region" description="Helical" evidence="6">
    <location>
        <begin position="447"/>
        <end position="465"/>
    </location>
</feature>
<protein>
    <submittedName>
        <fullName evidence="8">ComEC family protein</fullName>
    </submittedName>
</protein>
<dbReference type="RefSeq" id="WP_226765571.1">
    <property type="nucleotide sequence ID" value="NZ_BAAAEO010000001.1"/>
</dbReference>
<dbReference type="InterPro" id="IPR052159">
    <property type="entry name" value="Competence_DNA_uptake"/>
</dbReference>
<dbReference type="PANTHER" id="PTHR30619:SF1">
    <property type="entry name" value="RECOMBINATION PROTEIN 2"/>
    <property type="match status" value="1"/>
</dbReference>
<dbReference type="InterPro" id="IPR004477">
    <property type="entry name" value="ComEC_N"/>
</dbReference>
<evidence type="ECO:0000256" key="1">
    <source>
        <dbReference type="ARBA" id="ARBA00004651"/>
    </source>
</evidence>
<dbReference type="Proteomes" id="UP001501169">
    <property type="component" value="Unassembled WGS sequence"/>
</dbReference>
<feature type="transmembrane region" description="Helical" evidence="6">
    <location>
        <begin position="386"/>
        <end position="408"/>
    </location>
</feature>
<proteinExistence type="predicted"/>
<dbReference type="SMART" id="SM00849">
    <property type="entry name" value="Lactamase_B"/>
    <property type="match status" value="1"/>
</dbReference>
<dbReference type="EMBL" id="BAAAEO010000001">
    <property type="protein sequence ID" value="GAA0540835.1"/>
    <property type="molecule type" value="Genomic_DNA"/>
</dbReference>
<keyword evidence="9" id="KW-1185">Reference proteome</keyword>
<feature type="transmembrane region" description="Helical" evidence="6">
    <location>
        <begin position="355"/>
        <end position="374"/>
    </location>
</feature>
<keyword evidence="2" id="KW-1003">Cell membrane</keyword>
<feature type="transmembrane region" description="Helical" evidence="6">
    <location>
        <begin position="300"/>
        <end position="318"/>
    </location>
</feature>
<evidence type="ECO:0000256" key="4">
    <source>
        <dbReference type="ARBA" id="ARBA00022989"/>
    </source>
</evidence>
<dbReference type="InterPro" id="IPR036866">
    <property type="entry name" value="RibonucZ/Hydroxyglut_hydro"/>
</dbReference>
<evidence type="ECO:0000256" key="5">
    <source>
        <dbReference type="ARBA" id="ARBA00023136"/>
    </source>
</evidence>
<dbReference type="Pfam" id="PF03772">
    <property type="entry name" value="Competence"/>
    <property type="match status" value="1"/>
</dbReference>
<evidence type="ECO:0000259" key="7">
    <source>
        <dbReference type="SMART" id="SM00849"/>
    </source>
</evidence>
<dbReference type="Gene3D" id="3.60.15.10">
    <property type="entry name" value="Ribonuclease Z/Hydroxyacylglutathione hydrolase-like"/>
    <property type="match status" value="2"/>
</dbReference>
<keyword evidence="5 6" id="KW-0472">Membrane</keyword>
<dbReference type="Pfam" id="PF00753">
    <property type="entry name" value="Lactamase_B"/>
    <property type="match status" value="1"/>
</dbReference>
<gene>
    <name evidence="8" type="ORF">GCM10009098_05520</name>
</gene>
<feature type="transmembrane region" description="Helical" evidence="6">
    <location>
        <begin position="324"/>
        <end position="343"/>
    </location>
</feature>
<keyword evidence="4 6" id="KW-1133">Transmembrane helix</keyword>
<name>A0ABN1DDP7_9GAMM</name>
<evidence type="ECO:0000256" key="2">
    <source>
        <dbReference type="ARBA" id="ARBA00022475"/>
    </source>
</evidence>
<feature type="transmembrane region" description="Helical" evidence="6">
    <location>
        <begin position="252"/>
        <end position="271"/>
    </location>
</feature>
<accession>A0ABN1DDP7</accession>
<dbReference type="InterPro" id="IPR001279">
    <property type="entry name" value="Metallo-B-lactamas"/>
</dbReference>
<keyword evidence="3 6" id="KW-0812">Transmembrane</keyword>
<dbReference type="CDD" id="cd07731">
    <property type="entry name" value="ComA-like_MBL-fold"/>
    <property type="match status" value="1"/>
</dbReference>
<feature type="transmembrane region" description="Helical" evidence="6">
    <location>
        <begin position="29"/>
        <end position="57"/>
    </location>
</feature>